<gene>
    <name evidence="1" type="ORF">CH371_12975</name>
</gene>
<reference evidence="1 2" key="1">
    <citation type="submission" date="2017-07" db="EMBL/GenBank/DDBJ databases">
        <title>Leptospira spp. isolated from tropical soils.</title>
        <authorList>
            <person name="Thibeaux R."/>
            <person name="Iraola G."/>
            <person name="Ferres I."/>
            <person name="Bierque E."/>
            <person name="Girault D."/>
            <person name="Soupe-Gilbert M.-E."/>
            <person name="Picardeau M."/>
            <person name="Goarant C."/>
        </authorList>
    </citation>
    <scope>NUCLEOTIDE SEQUENCE [LARGE SCALE GENOMIC DNA]</scope>
    <source>
        <strain evidence="1 2">FH2-C-A2</strain>
    </source>
</reference>
<accession>A0A2M9ZA45</accession>
<dbReference type="EMBL" id="NPDT01000005">
    <property type="protein sequence ID" value="PJZ65305.1"/>
    <property type="molecule type" value="Genomic_DNA"/>
</dbReference>
<dbReference type="NCBIfam" id="NF047800">
    <property type="entry name" value="LIC12353_lipo"/>
    <property type="match status" value="1"/>
</dbReference>
<organism evidence="1 2">
    <name type="scientific">Leptospira wolffii</name>
    <dbReference type="NCBI Taxonomy" id="409998"/>
    <lineage>
        <taxon>Bacteria</taxon>
        <taxon>Pseudomonadati</taxon>
        <taxon>Spirochaetota</taxon>
        <taxon>Spirochaetia</taxon>
        <taxon>Leptospirales</taxon>
        <taxon>Leptospiraceae</taxon>
        <taxon>Leptospira</taxon>
    </lineage>
</organism>
<evidence type="ECO:0000313" key="1">
    <source>
        <dbReference type="EMBL" id="PJZ65305.1"/>
    </source>
</evidence>
<comment type="caution">
    <text evidence="1">The sequence shown here is derived from an EMBL/GenBank/DDBJ whole genome shotgun (WGS) entry which is preliminary data.</text>
</comment>
<name>A0A2M9ZA45_9LEPT</name>
<evidence type="ECO:0000313" key="2">
    <source>
        <dbReference type="Proteomes" id="UP000231912"/>
    </source>
</evidence>
<dbReference type="Proteomes" id="UP000231912">
    <property type="component" value="Unassembled WGS sequence"/>
</dbReference>
<evidence type="ECO:0008006" key="3">
    <source>
        <dbReference type="Google" id="ProtNLM"/>
    </source>
</evidence>
<proteinExistence type="predicted"/>
<protein>
    <recommendedName>
        <fullName evidence="3">Lipoprotein</fullName>
    </recommendedName>
</protein>
<dbReference type="AlphaFoldDB" id="A0A2M9ZA45"/>
<dbReference type="RefSeq" id="WP_100759272.1">
    <property type="nucleotide sequence ID" value="NZ_NPDT01000005.1"/>
</dbReference>
<sequence length="322" mass="35949">MFSKSIFRLVSIPLTLLLLLDCGASLKGKPTPAVPELAGFYINSKSQDWLKDEKLKIQALWIRRTARGEMEFFNKTLTRLQFSVSENREELKVRSGKIQTSNRELLFVENLYKEYHRMYSGKNTSDAKNWDLRAFGPFGKVKEVASFIGEGSSRSGELSEDNRTIVFSNGEKYVKVGGPLIGRISTTVGKLKKAIDNEVAGVLFFPLSSEAFPQEAGRFPYLAFFSTTDGMSAGTVLRIGDYPGQAKEVFDHVAVVDVIPKAGTQVAPLESLTPVILDGTVDLKSVSQKETTEELIRRLKQDPNLSKEELIRELEKLKGSER</sequence>